<sequence>MTKVTERYNKAKDEHHHMLNPTMEVEFWQGEAARLRQQLQCLQHSNRQLSGEGISRLSVKELQNLENQLETSLKSVRMKKEHIFTEEIKELHRKESLMVQENKELHNKIKLAHQEKAELQKKIYGLWSTNEVNKHHNTSFSLSIDNNLNAPQTDDMAAEAMNLRL</sequence>
<dbReference type="EMBL" id="OX465083">
    <property type="protein sequence ID" value="CAI9294483.1"/>
    <property type="molecule type" value="Genomic_DNA"/>
</dbReference>
<name>A0AA35ZLL4_LACSI</name>
<accession>A0AA35ZLL4</accession>
<feature type="domain" description="K-box" evidence="2">
    <location>
        <begin position="25"/>
        <end position="117"/>
    </location>
</feature>
<protein>
    <recommendedName>
        <fullName evidence="2">K-box domain-containing protein</fullName>
    </recommendedName>
</protein>
<organism evidence="3 4">
    <name type="scientific">Lactuca saligna</name>
    <name type="common">Willowleaf lettuce</name>
    <dbReference type="NCBI Taxonomy" id="75948"/>
    <lineage>
        <taxon>Eukaryota</taxon>
        <taxon>Viridiplantae</taxon>
        <taxon>Streptophyta</taxon>
        <taxon>Embryophyta</taxon>
        <taxon>Tracheophyta</taxon>
        <taxon>Spermatophyta</taxon>
        <taxon>Magnoliopsida</taxon>
        <taxon>eudicotyledons</taxon>
        <taxon>Gunneridae</taxon>
        <taxon>Pentapetalae</taxon>
        <taxon>asterids</taxon>
        <taxon>campanulids</taxon>
        <taxon>Asterales</taxon>
        <taxon>Asteraceae</taxon>
        <taxon>Cichorioideae</taxon>
        <taxon>Cichorieae</taxon>
        <taxon>Lactucinae</taxon>
        <taxon>Lactuca</taxon>
    </lineage>
</organism>
<dbReference type="PROSITE" id="PS51297">
    <property type="entry name" value="K_BOX"/>
    <property type="match status" value="1"/>
</dbReference>
<evidence type="ECO:0000256" key="1">
    <source>
        <dbReference type="SAM" id="Coils"/>
    </source>
</evidence>
<dbReference type="Pfam" id="PF01486">
    <property type="entry name" value="K-box"/>
    <property type="match status" value="1"/>
</dbReference>
<dbReference type="AlphaFoldDB" id="A0AA35ZLL4"/>
<dbReference type="GO" id="GO:0005634">
    <property type="term" value="C:nucleus"/>
    <property type="evidence" value="ECO:0007669"/>
    <property type="project" value="InterPro"/>
</dbReference>
<reference evidence="3" key="1">
    <citation type="submission" date="2023-04" db="EMBL/GenBank/DDBJ databases">
        <authorList>
            <person name="Vijverberg K."/>
            <person name="Xiong W."/>
            <person name="Schranz E."/>
        </authorList>
    </citation>
    <scope>NUCLEOTIDE SEQUENCE</scope>
</reference>
<keyword evidence="4" id="KW-1185">Reference proteome</keyword>
<evidence type="ECO:0000313" key="4">
    <source>
        <dbReference type="Proteomes" id="UP001177003"/>
    </source>
</evidence>
<gene>
    <name evidence="3" type="ORF">LSALG_LOCUS33462</name>
</gene>
<evidence type="ECO:0000259" key="2">
    <source>
        <dbReference type="PROSITE" id="PS51297"/>
    </source>
</evidence>
<proteinExistence type="predicted"/>
<keyword evidence="1" id="KW-0175">Coiled coil</keyword>
<evidence type="ECO:0000313" key="3">
    <source>
        <dbReference type="EMBL" id="CAI9294483.1"/>
    </source>
</evidence>
<dbReference type="Proteomes" id="UP001177003">
    <property type="component" value="Chromosome 7"/>
</dbReference>
<dbReference type="GO" id="GO:0003700">
    <property type="term" value="F:DNA-binding transcription factor activity"/>
    <property type="evidence" value="ECO:0007669"/>
    <property type="project" value="InterPro"/>
</dbReference>
<dbReference type="InterPro" id="IPR002487">
    <property type="entry name" value="TF_Kbox"/>
</dbReference>
<feature type="coiled-coil region" evidence="1">
    <location>
        <begin position="25"/>
        <end position="122"/>
    </location>
</feature>